<dbReference type="InterPro" id="IPR016032">
    <property type="entry name" value="Sig_transdc_resp-reg_C-effctor"/>
</dbReference>
<dbReference type="AlphaFoldDB" id="A0A178K742"/>
<evidence type="ECO:0000313" key="6">
    <source>
        <dbReference type="Proteomes" id="UP000078503"/>
    </source>
</evidence>
<dbReference type="InterPro" id="IPR036388">
    <property type="entry name" value="WH-like_DNA-bd_sf"/>
</dbReference>
<dbReference type="SUPFAM" id="SSF46894">
    <property type="entry name" value="C-terminal effector domain of the bipartite response regulators"/>
    <property type="match status" value="1"/>
</dbReference>
<feature type="DNA-binding region" description="OmpR/PhoB-type" evidence="2">
    <location>
        <begin position="8"/>
        <end position="106"/>
    </location>
</feature>
<keyword evidence="3" id="KW-1133">Transmembrane helix</keyword>
<dbReference type="CDD" id="cd00383">
    <property type="entry name" value="trans_reg_C"/>
    <property type="match status" value="1"/>
</dbReference>
<dbReference type="SMART" id="SM00862">
    <property type="entry name" value="Trans_reg_C"/>
    <property type="match status" value="1"/>
</dbReference>
<dbReference type="OrthoDB" id="5904978at2"/>
<proteinExistence type="predicted"/>
<evidence type="ECO:0000313" key="5">
    <source>
        <dbReference type="EMBL" id="OAN13158.1"/>
    </source>
</evidence>
<dbReference type="Pfam" id="PF00486">
    <property type="entry name" value="Trans_reg_C"/>
    <property type="match status" value="1"/>
</dbReference>
<evidence type="ECO:0000256" key="1">
    <source>
        <dbReference type="ARBA" id="ARBA00023125"/>
    </source>
</evidence>
<keyword evidence="6" id="KW-1185">Reference proteome</keyword>
<evidence type="ECO:0000256" key="2">
    <source>
        <dbReference type="PROSITE-ProRule" id="PRU01091"/>
    </source>
</evidence>
<dbReference type="GO" id="GO:0003677">
    <property type="term" value="F:DNA binding"/>
    <property type="evidence" value="ECO:0007669"/>
    <property type="project" value="UniProtKB-UniRule"/>
</dbReference>
<keyword evidence="3" id="KW-0472">Membrane</keyword>
<evidence type="ECO:0000259" key="4">
    <source>
        <dbReference type="PROSITE" id="PS51755"/>
    </source>
</evidence>
<dbReference type="EMBL" id="LVHF01000029">
    <property type="protein sequence ID" value="OAN13158.1"/>
    <property type="molecule type" value="Genomic_DNA"/>
</dbReference>
<reference evidence="5 6" key="1">
    <citation type="submission" date="2016-03" db="EMBL/GenBank/DDBJ databases">
        <title>Photobacterium proteolyticum sp. nov. a protease producing bacterium isolated from ocean sediments of Laizhou Bay.</title>
        <authorList>
            <person name="Li Y."/>
        </authorList>
    </citation>
    <scope>NUCLEOTIDE SEQUENCE [LARGE SCALE GENOMIC DNA]</scope>
    <source>
        <strain evidence="5 6">R-40508</strain>
    </source>
</reference>
<feature type="domain" description="OmpR/PhoB-type" evidence="4">
    <location>
        <begin position="8"/>
        <end position="106"/>
    </location>
</feature>
<organism evidence="5 6">
    <name type="scientific">Photobacterium jeanii</name>
    <dbReference type="NCBI Taxonomy" id="858640"/>
    <lineage>
        <taxon>Bacteria</taxon>
        <taxon>Pseudomonadati</taxon>
        <taxon>Pseudomonadota</taxon>
        <taxon>Gammaproteobacteria</taxon>
        <taxon>Vibrionales</taxon>
        <taxon>Vibrionaceae</taxon>
        <taxon>Photobacterium</taxon>
    </lineage>
</organism>
<dbReference type="GO" id="GO:0006355">
    <property type="term" value="P:regulation of DNA-templated transcription"/>
    <property type="evidence" value="ECO:0007669"/>
    <property type="project" value="InterPro"/>
</dbReference>
<sequence length="438" mass="51191">MSAQQQNNDAYQLGNAFVFVYSTQTLYCEKQTISLNRAEREVLTYLIQNHHRVVPFDELIEAGWPHKSVSRTSLIQTIRNLRIKLRETTKGEIFETVANLGYQVKAKPTDEHPITEADNPQSQADKSDKLSHNKKLFACGFALVIAAFTAFIFFSYLQEPSYHYQTVYDDDNNTIVYFSESKESVYFLKKYANTYITPTKLNNRFFFIGKYQNYYSVAFCDKNEQNQCDPATARSITFYYKDVEFFWRELAKNANSNINMALMRNQENVKNTGKAYNQYIDEGRFISNINQLYLQKDEGNSWNFTLVNYRKFKPNERFVPLTFTGGEMLLNSTQQAPFIAEAVLAPHCIHSILPLKEIERRSDGPAGKLERNLNKAFEGKDKVHFMMLYRQNGLILWFNKLHGLSWFHQDNIVDSEFRLLIDFDSDKDYLHLESLKHN</sequence>
<dbReference type="Proteomes" id="UP000078503">
    <property type="component" value="Unassembled WGS sequence"/>
</dbReference>
<name>A0A178K742_9GAMM</name>
<dbReference type="GO" id="GO:0000160">
    <property type="term" value="P:phosphorelay signal transduction system"/>
    <property type="evidence" value="ECO:0007669"/>
    <property type="project" value="InterPro"/>
</dbReference>
<dbReference type="RefSeq" id="WP_068333315.1">
    <property type="nucleotide sequence ID" value="NZ_LVHF01000029.1"/>
</dbReference>
<evidence type="ECO:0000256" key="3">
    <source>
        <dbReference type="SAM" id="Phobius"/>
    </source>
</evidence>
<protein>
    <recommendedName>
        <fullName evidence="4">OmpR/PhoB-type domain-containing protein</fullName>
    </recommendedName>
</protein>
<feature type="transmembrane region" description="Helical" evidence="3">
    <location>
        <begin position="136"/>
        <end position="157"/>
    </location>
</feature>
<dbReference type="STRING" id="858640.A3K86_15980"/>
<dbReference type="Gene3D" id="1.10.10.10">
    <property type="entry name" value="Winged helix-like DNA-binding domain superfamily/Winged helix DNA-binding domain"/>
    <property type="match status" value="1"/>
</dbReference>
<keyword evidence="3" id="KW-0812">Transmembrane</keyword>
<accession>A0A178K742</accession>
<comment type="caution">
    <text evidence="5">The sequence shown here is derived from an EMBL/GenBank/DDBJ whole genome shotgun (WGS) entry which is preliminary data.</text>
</comment>
<dbReference type="InterPro" id="IPR001867">
    <property type="entry name" value="OmpR/PhoB-type_DNA-bd"/>
</dbReference>
<gene>
    <name evidence="5" type="ORF">A3K86_15980</name>
</gene>
<dbReference type="PROSITE" id="PS51755">
    <property type="entry name" value="OMPR_PHOB"/>
    <property type="match status" value="1"/>
</dbReference>
<keyword evidence="1 2" id="KW-0238">DNA-binding</keyword>